<organism evidence="2 3">
    <name type="scientific">Polyporus arcularius HHB13444</name>
    <dbReference type="NCBI Taxonomy" id="1314778"/>
    <lineage>
        <taxon>Eukaryota</taxon>
        <taxon>Fungi</taxon>
        <taxon>Dikarya</taxon>
        <taxon>Basidiomycota</taxon>
        <taxon>Agaricomycotina</taxon>
        <taxon>Agaricomycetes</taxon>
        <taxon>Polyporales</taxon>
        <taxon>Polyporaceae</taxon>
        <taxon>Polyporus</taxon>
    </lineage>
</organism>
<reference evidence="2 3" key="1">
    <citation type="journal article" date="2019" name="Nat. Ecol. Evol.">
        <title>Megaphylogeny resolves global patterns of mushroom evolution.</title>
        <authorList>
            <person name="Varga T."/>
            <person name="Krizsan K."/>
            <person name="Foldi C."/>
            <person name="Dima B."/>
            <person name="Sanchez-Garcia M."/>
            <person name="Sanchez-Ramirez S."/>
            <person name="Szollosi G.J."/>
            <person name="Szarkandi J.G."/>
            <person name="Papp V."/>
            <person name="Albert L."/>
            <person name="Andreopoulos W."/>
            <person name="Angelini C."/>
            <person name="Antonin V."/>
            <person name="Barry K.W."/>
            <person name="Bougher N.L."/>
            <person name="Buchanan P."/>
            <person name="Buyck B."/>
            <person name="Bense V."/>
            <person name="Catcheside P."/>
            <person name="Chovatia M."/>
            <person name="Cooper J."/>
            <person name="Damon W."/>
            <person name="Desjardin D."/>
            <person name="Finy P."/>
            <person name="Geml J."/>
            <person name="Haridas S."/>
            <person name="Hughes K."/>
            <person name="Justo A."/>
            <person name="Karasinski D."/>
            <person name="Kautmanova I."/>
            <person name="Kiss B."/>
            <person name="Kocsube S."/>
            <person name="Kotiranta H."/>
            <person name="LaButti K.M."/>
            <person name="Lechner B.E."/>
            <person name="Liimatainen K."/>
            <person name="Lipzen A."/>
            <person name="Lukacs Z."/>
            <person name="Mihaltcheva S."/>
            <person name="Morgado L.N."/>
            <person name="Niskanen T."/>
            <person name="Noordeloos M.E."/>
            <person name="Ohm R.A."/>
            <person name="Ortiz-Santana B."/>
            <person name="Ovrebo C."/>
            <person name="Racz N."/>
            <person name="Riley R."/>
            <person name="Savchenko A."/>
            <person name="Shiryaev A."/>
            <person name="Soop K."/>
            <person name="Spirin V."/>
            <person name="Szebenyi C."/>
            <person name="Tomsovsky M."/>
            <person name="Tulloss R.E."/>
            <person name="Uehling J."/>
            <person name="Grigoriev I.V."/>
            <person name="Vagvolgyi C."/>
            <person name="Papp T."/>
            <person name="Martin F.M."/>
            <person name="Miettinen O."/>
            <person name="Hibbett D.S."/>
            <person name="Nagy L.G."/>
        </authorList>
    </citation>
    <scope>NUCLEOTIDE SEQUENCE [LARGE SCALE GENOMIC DNA]</scope>
    <source>
        <strain evidence="2 3">HHB13444</strain>
    </source>
</reference>
<feature type="region of interest" description="Disordered" evidence="1">
    <location>
        <begin position="30"/>
        <end position="49"/>
    </location>
</feature>
<feature type="region of interest" description="Disordered" evidence="1">
    <location>
        <begin position="186"/>
        <end position="242"/>
    </location>
</feature>
<feature type="compositionally biased region" description="Polar residues" evidence="1">
    <location>
        <begin position="195"/>
        <end position="217"/>
    </location>
</feature>
<feature type="compositionally biased region" description="Basic residues" evidence="1">
    <location>
        <begin position="231"/>
        <end position="240"/>
    </location>
</feature>
<feature type="compositionally biased region" description="Polar residues" evidence="1">
    <location>
        <begin position="33"/>
        <end position="48"/>
    </location>
</feature>
<protein>
    <submittedName>
        <fullName evidence="2">Uncharacterized protein</fullName>
    </submittedName>
</protein>
<dbReference type="Proteomes" id="UP000308197">
    <property type="component" value="Unassembled WGS sequence"/>
</dbReference>
<gene>
    <name evidence="2" type="ORF">K466DRAFT_76211</name>
</gene>
<feature type="compositionally biased region" description="Basic and acidic residues" evidence="1">
    <location>
        <begin position="333"/>
        <end position="350"/>
    </location>
</feature>
<keyword evidence="3" id="KW-1185">Reference proteome</keyword>
<dbReference type="AlphaFoldDB" id="A0A5C3PF04"/>
<name>A0A5C3PF04_9APHY</name>
<dbReference type="InParanoid" id="A0A5C3PF04"/>
<sequence>MHNQEGTECPGEAVLAAGDIRARDMIAFHRTHTSQGAPSPTTSTSSHLNDSEMPLVLLPSATKHPPWPPGRLTGAFGTLRPLEGRLRYPQHIEYWMQKMHDRPAEMLRRPRVLGPSASKFLGSIPPHRVLGVPPGPYYRSERGKEAMRAALPEVKRKELRKFHPYAHSLLMDTYAVPPCPIIAAESSSSTTIESVNDTTETNFPTKEQADTTQTAPVAQTPHRTPAPPGAPRKKKKRGFDRRRDLRRWPPAGFLAQWHETEERVWKNTPLPGPDKLAPEHVWDEIERLFKEEIKRERRCKWGGCGKSQKNLRRHVESVHLRLRLLCAVCGHPGRSDHRTNSGRMVHEHDCPLSQKHSRVD</sequence>
<dbReference type="EMBL" id="ML211116">
    <property type="protein sequence ID" value="TFK88345.1"/>
    <property type="molecule type" value="Genomic_DNA"/>
</dbReference>
<feature type="region of interest" description="Disordered" evidence="1">
    <location>
        <begin position="333"/>
        <end position="360"/>
    </location>
</feature>
<proteinExistence type="predicted"/>
<accession>A0A5C3PF04</accession>
<evidence type="ECO:0000313" key="2">
    <source>
        <dbReference type="EMBL" id="TFK88345.1"/>
    </source>
</evidence>
<evidence type="ECO:0000313" key="3">
    <source>
        <dbReference type="Proteomes" id="UP000308197"/>
    </source>
</evidence>
<evidence type="ECO:0000256" key="1">
    <source>
        <dbReference type="SAM" id="MobiDB-lite"/>
    </source>
</evidence>